<feature type="domain" description="GHMP kinase C-terminal" evidence="13">
    <location>
        <begin position="292"/>
        <end position="363"/>
    </location>
</feature>
<evidence type="ECO:0000256" key="11">
    <source>
        <dbReference type="NCBIfam" id="TIGR00131"/>
    </source>
</evidence>
<proteinExistence type="inferred from homology"/>
<evidence type="ECO:0000313" key="15">
    <source>
        <dbReference type="EMBL" id="MBK1878662.1"/>
    </source>
</evidence>
<dbReference type="InterPro" id="IPR006206">
    <property type="entry name" value="Mevalonate/galactokinase"/>
</dbReference>
<dbReference type="InterPro" id="IPR019539">
    <property type="entry name" value="GalKase_N"/>
</dbReference>
<gene>
    <name evidence="15" type="primary">galK</name>
    <name evidence="15" type="ORF">JIN87_17410</name>
</gene>
<dbReference type="SUPFAM" id="SSF55060">
    <property type="entry name" value="GHMP Kinase, C-terminal domain"/>
    <property type="match status" value="1"/>
</dbReference>
<keyword evidence="10" id="KW-0119">Carbohydrate metabolism</keyword>
<evidence type="ECO:0000256" key="7">
    <source>
        <dbReference type="ARBA" id="ARBA00022840"/>
    </source>
</evidence>
<dbReference type="GO" id="GO:0046872">
    <property type="term" value="F:metal ion binding"/>
    <property type="evidence" value="ECO:0007669"/>
    <property type="project" value="UniProtKB-KW"/>
</dbReference>
<evidence type="ECO:0000256" key="10">
    <source>
        <dbReference type="ARBA" id="ARBA00023277"/>
    </source>
</evidence>
<dbReference type="InterPro" id="IPR020568">
    <property type="entry name" value="Ribosomal_Su5_D2-typ_SF"/>
</dbReference>
<evidence type="ECO:0000256" key="4">
    <source>
        <dbReference type="ARBA" id="ARBA00022723"/>
    </source>
</evidence>
<dbReference type="Gene3D" id="3.30.230.10">
    <property type="match status" value="1"/>
</dbReference>
<dbReference type="GO" id="GO:0004335">
    <property type="term" value="F:galactokinase activity"/>
    <property type="evidence" value="ECO:0007669"/>
    <property type="project" value="UniProtKB-UniRule"/>
</dbReference>
<evidence type="ECO:0000256" key="3">
    <source>
        <dbReference type="ARBA" id="ARBA00022679"/>
    </source>
</evidence>
<keyword evidence="2" id="KW-0963">Cytoplasm</keyword>
<dbReference type="EMBL" id="JAENIL010000033">
    <property type="protein sequence ID" value="MBK1878662.1"/>
    <property type="molecule type" value="Genomic_DNA"/>
</dbReference>
<comment type="similarity">
    <text evidence="1">Belongs to the GHMP kinase family. GalK subfamily.</text>
</comment>
<evidence type="ECO:0000259" key="14">
    <source>
        <dbReference type="Pfam" id="PF10509"/>
    </source>
</evidence>
<dbReference type="SUPFAM" id="SSF54211">
    <property type="entry name" value="Ribosomal protein S5 domain 2-like"/>
    <property type="match status" value="1"/>
</dbReference>
<dbReference type="Gene3D" id="3.30.70.890">
    <property type="entry name" value="GHMP kinase, C-terminal domain"/>
    <property type="match status" value="1"/>
</dbReference>
<evidence type="ECO:0000256" key="9">
    <source>
        <dbReference type="ARBA" id="ARBA00023144"/>
    </source>
</evidence>
<name>A0A934VQS9_9BACT</name>
<dbReference type="GO" id="GO:0005829">
    <property type="term" value="C:cytosol"/>
    <property type="evidence" value="ECO:0007669"/>
    <property type="project" value="TreeGrafter"/>
</dbReference>
<dbReference type="PRINTS" id="PR00473">
    <property type="entry name" value="GALCTOKINASE"/>
</dbReference>
<feature type="domain" description="Galactokinase N-terminal" evidence="14">
    <location>
        <begin position="26"/>
        <end position="68"/>
    </location>
</feature>
<feature type="domain" description="GHMP kinase N-terminal" evidence="12">
    <location>
        <begin position="103"/>
        <end position="191"/>
    </location>
</feature>
<dbReference type="InterPro" id="IPR006203">
    <property type="entry name" value="GHMP_knse_ATP-bd_CS"/>
</dbReference>
<evidence type="ECO:0000256" key="8">
    <source>
        <dbReference type="ARBA" id="ARBA00022842"/>
    </source>
</evidence>
<keyword evidence="16" id="KW-1185">Reference proteome</keyword>
<keyword evidence="3 15" id="KW-0808">Transferase</keyword>
<dbReference type="PRINTS" id="PR00959">
    <property type="entry name" value="MEVGALKINASE"/>
</dbReference>
<dbReference type="InterPro" id="IPR013750">
    <property type="entry name" value="GHMP_kinase_C_dom"/>
</dbReference>
<dbReference type="Pfam" id="PF08544">
    <property type="entry name" value="GHMP_kinases_C"/>
    <property type="match status" value="1"/>
</dbReference>
<sequence>MKTLDNSLEQEDVQEELKALFSDAGFGTPEIFGAAPGRVNVIGEHIDYNGGLVLPAAIDRYVHIALRRREDNKVRLVSAQAPGNVAEFEISEDLKPEEKSWGNYIKGVVVGLLKAGFDVPGFDAAVTSTVPVGGGLSSSAALEAVFGKTLLTVTGKAEAMTDIDLARLCQKAEHDFAGVPCGLMDQAAVILCEEGKLLMLDCVDDSFQHASFEDPDWSLLIINSCVSHELSDGGYAVRRDGCHAAAKILGVETLREVDPSKLDEVLQNPEFTEDMVRYVRHAVTEIVRTLDAVEALGNRDYAKAGELLNASHASLRDDYRVSCPELDFIAELAQGQEGVAGCRMTGGGFGGSAIALVRGENVAELTALIEEKYQEKFGIEAKIFETRPMGGTRAWFA</sequence>
<evidence type="ECO:0000256" key="5">
    <source>
        <dbReference type="ARBA" id="ARBA00022741"/>
    </source>
</evidence>
<dbReference type="GO" id="GO:0005524">
    <property type="term" value="F:ATP binding"/>
    <property type="evidence" value="ECO:0007669"/>
    <property type="project" value="UniProtKB-UniRule"/>
</dbReference>
<keyword evidence="7" id="KW-0067">ATP-binding</keyword>
<evidence type="ECO:0000256" key="1">
    <source>
        <dbReference type="ARBA" id="ARBA00006566"/>
    </source>
</evidence>
<dbReference type="AlphaFoldDB" id="A0A934VQS9"/>
<dbReference type="Pfam" id="PF00288">
    <property type="entry name" value="GHMP_kinases_N"/>
    <property type="match status" value="1"/>
</dbReference>
<keyword evidence="8" id="KW-0460">Magnesium</keyword>
<dbReference type="InterPro" id="IPR036554">
    <property type="entry name" value="GHMP_kinase_C_sf"/>
</dbReference>
<dbReference type="Proteomes" id="UP000617628">
    <property type="component" value="Unassembled WGS sequence"/>
</dbReference>
<reference evidence="15" key="1">
    <citation type="submission" date="2021-01" db="EMBL/GenBank/DDBJ databases">
        <title>Modified the classification status of verrucomicrobia.</title>
        <authorList>
            <person name="Feng X."/>
        </authorList>
    </citation>
    <scope>NUCLEOTIDE SEQUENCE</scope>
    <source>
        <strain evidence="15">KCTC 13126</strain>
    </source>
</reference>
<keyword evidence="5" id="KW-0547">Nucleotide-binding</keyword>
<keyword evidence="9" id="KW-0299">Galactose metabolism</keyword>
<evidence type="ECO:0000256" key="2">
    <source>
        <dbReference type="ARBA" id="ARBA00022490"/>
    </source>
</evidence>
<evidence type="ECO:0000259" key="13">
    <source>
        <dbReference type="Pfam" id="PF08544"/>
    </source>
</evidence>
<dbReference type="PANTHER" id="PTHR10457">
    <property type="entry name" value="MEVALONATE KINASE/GALACTOKINASE"/>
    <property type="match status" value="1"/>
</dbReference>
<evidence type="ECO:0000313" key="16">
    <source>
        <dbReference type="Proteomes" id="UP000617628"/>
    </source>
</evidence>
<protein>
    <recommendedName>
        <fullName evidence="11">Galactokinase</fullName>
        <ecNumber evidence="11">2.7.1.6</ecNumber>
    </recommendedName>
</protein>
<dbReference type="NCBIfam" id="TIGR00131">
    <property type="entry name" value="gal_kin"/>
    <property type="match status" value="1"/>
</dbReference>
<dbReference type="FunFam" id="3.30.230.10:FF:000017">
    <property type="entry name" value="Galactokinase"/>
    <property type="match status" value="1"/>
</dbReference>
<dbReference type="InterPro" id="IPR006204">
    <property type="entry name" value="GHMP_kinase_N_dom"/>
</dbReference>
<accession>A0A934VQS9</accession>
<dbReference type="PROSITE" id="PS00627">
    <property type="entry name" value="GHMP_KINASES_ATP"/>
    <property type="match status" value="1"/>
</dbReference>
<dbReference type="Pfam" id="PF10509">
    <property type="entry name" value="GalKase_gal_bdg"/>
    <property type="match status" value="1"/>
</dbReference>
<keyword evidence="4" id="KW-0479">Metal-binding</keyword>
<dbReference type="FunFam" id="3.30.70.890:FF:000001">
    <property type="entry name" value="Galactokinase"/>
    <property type="match status" value="1"/>
</dbReference>
<dbReference type="RefSeq" id="WP_200356874.1">
    <property type="nucleotide sequence ID" value="NZ_JAENIL010000033.1"/>
</dbReference>
<keyword evidence="6" id="KW-0418">Kinase</keyword>
<dbReference type="InterPro" id="IPR014721">
    <property type="entry name" value="Ribsml_uS5_D2-typ_fold_subgr"/>
</dbReference>
<dbReference type="PANTHER" id="PTHR10457:SF7">
    <property type="entry name" value="GALACTOKINASE-RELATED"/>
    <property type="match status" value="1"/>
</dbReference>
<dbReference type="PROSITE" id="PS00106">
    <property type="entry name" value="GALACTOKINASE"/>
    <property type="match status" value="1"/>
</dbReference>
<comment type="caution">
    <text evidence="15">The sequence shown here is derived from an EMBL/GenBank/DDBJ whole genome shotgun (WGS) entry which is preliminary data.</text>
</comment>
<dbReference type="InterPro" id="IPR000705">
    <property type="entry name" value="Galactokinase"/>
</dbReference>
<dbReference type="EC" id="2.7.1.6" evidence="11"/>
<organism evidence="15 16">
    <name type="scientific">Pelagicoccus mobilis</name>
    <dbReference type="NCBI Taxonomy" id="415221"/>
    <lineage>
        <taxon>Bacteria</taxon>
        <taxon>Pseudomonadati</taxon>
        <taxon>Verrucomicrobiota</taxon>
        <taxon>Opitutia</taxon>
        <taxon>Puniceicoccales</taxon>
        <taxon>Pelagicoccaceae</taxon>
        <taxon>Pelagicoccus</taxon>
    </lineage>
</organism>
<dbReference type="InterPro" id="IPR019741">
    <property type="entry name" value="Galactokinase_CS"/>
</dbReference>
<evidence type="ECO:0000256" key="6">
    <source>
        <dbReference type="ARBA" id="ARBA00022777"/>
    </source>
</evidence>
<evidence type="ECO:0000259" key="12">
    <source>
        <dbReference type="Pfam" id="PF00288"/>
    </source>
</evidence>
<dbReference type="PIRSF" id="PIRSF000530">
    <property type="entry name" value="Galactokinase"/>
    <property type="match status" value="1"/>
</dbReference>
<dbReference type="GO" id="GO:0006012">
    <property type="term" value="P:galactose metabolic process"/>
    <property type="evidence" value="ECO:0007669"/>
    <property type="project" value="UniProtKB-UniRule"/>
</dbReference>